<evidence type="ECO:0000256" key="1">
    <source>
        <dbReference type="SAM" id="MobiDB-lite"/>
    </source>
</evidence>
<organism evidence="2 3">
    <name type="scientific">Prunus dulcis</name>
    <name type="common">Almond</name>
    <name type="synonym">Amygdalus dulcis</name>
    <dbReference type="NCBI Taxonomy" id="3755"/>
    <lineage>
        <taxon>Eukaryota</taxon>
        <taxon>Viridiplantae</taxon>
        <taxon>Streptophyta</taxon>
        <taxon>Embryophyta</taxon>
        <taxon>Tracheophyta</taxon>
        <taxon>Spermatophyta</taxon>
        <taxon>Magnoliopsida</taxon>
        <taxon>eudicotyledons</taxon>
        <taxon>Gunneridae</taxon>
        <taxon>Pentapetalae</taxon>
        <taxon>rosids</taxon>
        <taxon>fabids</taxon>
        <taxon>Rosales</taxon>
        <taxon>Rosaceae</taxon>
        <taxon>Amygdaloideae</taxon>
        <taxon>Amygdaleae</taxon>
        <taxon>Prunus</taxon>
    </lineage>
</organism>
<name>A0AAD4YRU2_PRUDU</name>
<evidence type="ECO:0000313" key="2">
    <source>
        <dbReference type="EMBL" id="KAI5319060.1"/>
    </source>
</evidence>
<dbReference type="AlphaFoldDB" id="A0AAD4YRU2"/>
<feature type="region of interest" description="Disordered" evidence="1">
    <location>
        <begin position="1"/>
        <end position="21"/>
    </location>
</feature>
<feature type="compositionally biased region" description="Basic and acidic residues" evidence="1">
    <location>
        <begin position="53"/>
        <end position="65"/>
    </location>
</feature>
<keyword evidence="3" id="KW-1185">Reference proteome</keyword>
<gene>
    <name evidence="2" type="ORF">L3X38_038768</name>
</gene>
<reference evidence="2 3" key="1">
    <citation type="journal article" date="2022" name="G3 (Bethesda)">
        <title>Whole-genome sequence and methylome profiling of the almond [Prunus dulcis (Mill.) D.A. Webb] cultivar 'Nonpareil'.</title>
        <authorList>
            <person name="D'Amico-Willman K.M."/>
            <person name="Ouma W.Z."/>
            <person name="Meulia T."/>
            <person name="Sideli G.M."/>
            <person name="Gradziel T.M."/>
            <person name="Fresnedo-Ramirez J."/>
        </authorList>
    </citation>
    <scope>NUCLEOTIDE SEQUENCE [LARGE SCALE GENOMIC DNA]</scope>
    <source>
        <strain evidence="2">Clone GOH B32 T37-40</strain>
    </source>
</reference>
<feature type="compositionally biased region" description="Polar residues" evidence="1">
    <location>
        <begin position="71"/>
        <end position="82"/>
    </location>
</feature>
<protein>
    <submittedName>
        <fullName evidence="2">Uncharacterized protein</fullName>
    </submittedName>
</protein>
<dbReference type="EMBL" id="JAJFAZ020000007">
    <property type="protein sequence ID" value="KAI5319060.1"/>
    <property type="molecule type" value="Genomic_DNA"/>
</dbReference>
<evidence type="ECO:0000313" key="3">
    <source>
        <dbReference type="Proteomes" id="UP001054821"/>
    </source>
</evidence>
<feature type="region of interest" description="Disordered" evidence="1">
    <location>
        <begin position="46"/>
        <end position="117"/>
    </location>
</feature>
<dbReference type="Proteomes" id="UP001054821">
    <property type="component" value="Chromosome 7"/>
</dbReference>
<comment type="caution">
    <text evidence="2">The sequence shown here is derived from an EMBL/GenBank/DDBJ whole genome shotgun (WGS) entry which is preliminary data.</text>
</comment>
<accession>A0AAD4YRU2</accession>
<sequence length="117" mass="13224">MRHLHGERSNITVQSNSVPRTKLGHGLYTTVRGFMNYQTAPQQWETLGIPRHSGPEDSTHEEKPYRLSPINIPSGTTQSSRSVGRCRQLIRTGRPKQVPDEKTETWGTPVDTRSSDQ</sequence>
<feature type="compositionally biased region" description="Polar residues" evidence="1">
    <location>
        <begin position="9"/>
        <end position="19"/>
    </location>
</feature>
<proteinExistence type="predicted"/>